<feature type="domain" description="GWxTD" evidence="1">
    <location>
        <begin position="249"/>
        <end position="420"/>
    </location>
</feature>
<dbReference type="NCBIfam" id="TIGR04514">
    <property type="entry name" value="GWxTD_dom"/>
    <property type="match status" value="1"/>
</dbReference>
<dbReference type="RefSeq" id="WP_289998854.1">
    <property type="nucleotide sequence ID" value="NZ_JAUEPH010000002.1"/>
</dbReference>
<evidence type="ECO:0000259" key="1">
    <source>
        <dbReference type="Pfam" id="PF20094"/>
    </source>
</evidence>
<evidence type="ECO:0000313" key="3">
    <source>
        <dbReference type="Proteomes" id="UP001171916"/>
    </source>
</evidence>
<name>A0ABT7Y9V7_9BACT</name>
<keyword evidence="3" id="KW-1185">Reference proteome</keyword>
<dbReference type="Proteomes" id="UP001171916">
    <property type="component" value="Unassembled WGS sequence"/>
</dbReference>
<accession>A0ABT7Y9V7</accession>
<protein>
    <submittedName>
        <fullName evidence="2">GWxTD domain-containing protein</fullName>
    </submittedName>
</protein>
<dbReference type="Pfam" id="PF20094">
    <property type="entry name" value="GWxTD_dom"/>
    <property type="match status" value="1"/>
</dbReference>
<reference evidence="2" key="1">
    <citation type="submission" date="2023-06" db="EMBL/GenBank/DDBJ databases">
        <title>Robiginitalea aurantiacus sp. nov. and Algoriphagus sediminis sp. nov., isolated from coastal sediment.</title>
        <authorList>
            <person name="Zhou Z.Y."/>
            <person name="An J."/>
            <person name="Jia Y.W."/>
            <person name="Du Z.J."/>
        </authorList>
    </citation>
    <scope>NUCLEOTIDE SEQUENCE</scope>
    <source>
        <strain evidence="2">C2-7</strain>
    </source>
</reference>
<comment type="caution">
    <text evidence="2">The sequence shown here is derived from an EMBL/GenBank/DDBJ whole genome shotgun (WGS) entry which is preliminary data.</text>
</comment>
<evidence type="ECO:0000313" key="2">
    <source>
        <dbReference type="EMBL" id="MDN3203290.1"/>
    </source>
</evidence>
<organism evidence="2 3">
    <name type="scientific">Algoriphagus sediminis</name>
    <dbReference type="NCBI Taxonomy" id="3057113"/>
    <lineage>
        <taxon>Bacteria</taxon>
        <taxon>Pseudomonadati</taxon>
        <taxon>Bacteroidota</taxon>
        <taxon>Cytophagia</taxon>
        <taxon>Cytophagales</taxon>
        <taxon>Cyclobacteriaceae</taxon>
        <taxon>Algoriphagus</taxon>
    </lineage>
</organism>
<gene>
    <name evidence="2" type="ORF">QVH07_03990</name>
</gene>
<dbReference type="EMBL" id="JAUEPH010000002">
    <property type="protein sequence ID" value="MDN3203290.1"/>
    <property type="molecule type" value="Genomic_DNA"/>
</dbReference>
<sequence>MAKVSEISESQLDHMNPGKLLLTALFCFFFLFGFTAKAQRTLETLDQSLRYSRYSRLGLKIIPIQTRTNSFKLLMQVEKIEQNPSFDAFNFSYTLLDSYDQEITEDKIILLSENDLSMDTERHWVFEKEVILPEDVDTQIALLSVLDTRQGDEYLYHIDLKGSYVYDQPRLGAFYANGVAFDQTYINQSQSLLFDSFDGPSIHSFFYPIDFSIPYPPMETRPANVPKELEVIDKGDFVENIPRSLDEEGYYFFQTDTSELGGLMIKTTHEAFPKVKDWEEMVDIVTYISTRKEHEELLEAEDKKKALDEYWIGMTRNPDTAKEVIREYFRQIEFANILFTDFKEGWKTDRGMVYIVMGPPNEVNFFEDREVWTYGGDSQASKIKFTFARIKNVLTPHYYTLNRSRAYQPIWFKNISEWRNGRMAF</sequence>
<proteinExistence type="predicted"/>
<dbReference type="InterPro" id="IPR030959">
    <property type="entry name" value="GWxTD_dom"/>
</dbReference>